<keyword evidence="2" id="KW-1185">Reference proteome</keyword>
<dbReference type="EMBL" id="FNVE01000002">
    <property type="protein sequence ID" value="SEF82849.1"/>
    <property type="molecule type" value="Genomic_DNA"/>
</dbReference>
<dbReference type="RefSeq" id="WP_088273982.1">
    <property type="nucleotide sequence ID" value="NZ_FNVE01000002.1"/>
</dbReference>
<sequence>MIGAGLAVTDLDDALADLAKLGQQANPALAWAVNEVGGEAIKMLQAEARTAFDRPTRFTLNAFRLLRAKPSAPEAAVWVKDEKDGAGGGQAPEAWFEPQVYGGGRSVKRSEYRLREKGILPSGMFLAPGPGARMDAYGNMSRGHMQQVLSGLGADNPSGSTIVATRSARSLKKGHAKAFFVMKRGKTPIGIAERRGKTLALVLLFVKQPNYSARFDFHRVVRQVAENDALVEAAIGRAIERFGG</sequence>
<dbReference type="AlphaFoldDB" id="A0AAQ1JP31"/>
<dbReference type="Proteomes" id="UP000243518">
    <property type="component" value="Unassembled WGS sequence"/>
</dbReference>
<protein>
    <submittedName>
        <fullName evidence="1">Uncharacterized protein</fullName>
    </submittedName>
</protein>
<evidence type="ECO:0000313" key="1">
    <source>
        <dbReference type="EMBL" id="SEF82849.1"/>
    </source>
</evidence>
<gene>
    <name evidence="1" type="ORF">SAMN05216586_10243</name>
</gene>
<comment type="caution">
    <text evidence="1">The sequence shown here is derived from an EMBL/GenBank/DDBJ whole genome shotgun (WGS) entry which is preliminary data.</text>
</comment>
<reference evidence="1 2" key="1">
    <citation type="submission" date="2016-10" db="EMBL/GenBank/DDBJ databases">
        <authorList>
            <person name="Varghese N."/>
            <person name="Submissions S."/>
        </authorList>
    </citation>
    <scope>NUCLEOTIDE SEQUENCE [LARGE SCALE GENOMIC DNA]</scope>
    <source>
        <strain evidence="1 2">CECT 8317</strain>
    </source>
</reference>
<evidence type="ECO:0000313" key="2">
    <source>
        <dbReference type="Proteomes" id="UP000243518"/>
    </source>
</evidence>
<organism evidence="1 2">
    <name type="scientific">Halopseudomonas aestusnigri</name>
    <dbReference type="NCBI Taxonomy" id="857252"/>
    <lineage>
        <taxon>Bacteria</taxon>
        <taxon>Pseudomonadati</taxon>
        <taxon>Pseudomonadota</taxon>
        <taxon>Gammaproteobacteria</taxon>
        <taxon>Pseudomonadales</taxon>
        <taxon>Pseudomonadaceae</taxon>
        <taxon>Halopseudomonas</taxon>
    </lineage>
</organism>
<name>A0AAQ1JP31_9GAMM</name>
<proteinExistence type="predicted"/>
<accession>A0AAQ1JP31</accession>